<keyword evidence="3" id="KW-1185">Reference proteome</keyword>
<feature type="transmembrane region" description="Helical" evidence="1">
    <location>
        <begin position="177"/>
        <end position="195"/>
    </location>
</feature>
<proteinExistence type="predicted"/>
<evidence type="ECO:0000313" key="3">
    <source>
        <dbReference type="Proteomes" id="UP000035366"/>
    </source>
</evidence>
<feature type="transmembrane region" description="Helical" evidence="1">
    <location>
        <begin position="202"/>
        <end position="220"/>
    </location>
</feature>
<accession>A0ABN4GJW0</accession>
<organism evidence="2 3">
    <name type="scientific">Streptomyces incarnatus</name>
    <dbReference type="NCBI Taxonomy" id="665007"/>
    <lineage>
        <taxon>Bacteria</taxon>
        <taxon>Bacillati</taxon>
        <taxon>Actinomycetota</taxon>
        <taxon>Actinomycetes</taxon>
        <taxon>Kitasatosporales</taxon>
        <taxon>Streptomycetaceae</taxon>
        <taxon>Streptomyces</taxon>
    </lineage>
</organism>
<keyword evidence="1" id="KW-0812">Transmembrane</keyword>
<evidence type="ECO:0000313" key="2">
    <source>
        <dbReference type="EMBL" id="AKJ12287.1"/>
    </source>
</evidence>
<evidence type="ECO:0000256" key="1">
    <source>
        <dbReference type="SAM" id="Phobius"/>
    </source>
</evidence>
<feature type="transmembrane region" description="Helical" evidence="1">
    <location>
        <begin position="288"/>
        <end position="311"/>
    </location>
</feature>
<name>A0ABN4GJW0_9ACTN</name>
<feature type="transmembrane region" description="Helical" evidence="1">
    <location>
        <begin position="124"/>
        <end position="146"/>
    </location>
</feature>
<keyword evidence="1" id="KW-1133">Transmembrane helix</keyword>
<sequence length="338" mass="35881">MTTDPTTPRPRTARWLLRLHRPALYGFTGLVIVLAALQLALAGPWADAAARGWRQFDACTGTGMCGYDQNAILRYKDYYDYATYALDALPFLVAAWAGAALTGRELESGTARLAWTQGISPARWLTVRLAVPAALVTAGTSLLFWLHHRAWAAGRGRIDTLKTWYDLPTFHANGPTTVALALAALAAGTLAGLLLHRTLPALVLGTAVTGGVVWAAQRLMPHLWPAVTRVTTLKQGGVGTGILVEQGLVTRSGAHLPLPRCSSEAACDAALAKASGYYSAYHPYSHYWPLQLTTSALLLVVAGVLVLACYLELRRQTGALRGAGEATACGAKGILVGA</sequence>
<keyword evidence="1" id="KW-0472">Membrane</keyword>
<dbReference type="EMBL" id="CP011497">
    <property type="protein sequence ID" value="AKJ12287.1"/>
    <property type="molecule type" value="Genomic_DNA"/>
</dbReference>
<reference evidence="2 3" key="1">
    <citation type="journal article" date="2015" name="ISME J.">
        <title>Draft Genome Sequence of Streptomyces incarnatus NRRL8089, which Produces the Nucleoside Antibiotic Sinefungin.</title>
        <authorList>
            <person name="Oshima K."/>
            <person name="Hattori M."/>
            <person name="Shimizu H."/>
            <person name="Fukuda K."/>
            <person name="Nemoto M."/>
            <person name="Inagaki K."/>
            <person name="Tamura T."/>
        </authorList>
    </citation>
    <scope>NUCLEOTIDE SEQUENCE [LARGE SCALE GENOMIC DNA]</scope>
    <source>
        <strain evidence="2 3">NRRL 8089</strain>
    </source>
</reference>
<feature type="transmembrane region" description="Helical" evidence="1">
    <location>
        <begin position="24"/>
        <end position="46"/>
    </location>
</feature>
<feature type="transmembrane region" description="Helical" evidence="1">
    <location>
        <begin position="81"/>
        <end position="103"/>
    </location>
</feature>
<protein>
    <submittedName>
        <fullName evidence="2">ABC transporter</fullName>
    </submittedName>
</protein>
<dbReference type="RefSeq" id="WP_208900079.1">
    <property type="nucleotide sequence ID" value="NZ_CP011497.1"/>
</dbReference>
<gene>
    <name evidence="2" type="ORF">ABB07_20315</name>
</gene>
<dbReference type="Proteomes" id="UP000035366">
    <property type="component" value="Chromosome"/>
</dbReference>